<sequence length="93" mass="10362">MHLVSLILHFSGAKDSGGFDLVTLPSSQMCLKCIPCSFMTSVFYFSLCLQWKCRIVGGISTENPNILAGFPLLLRIQICRIVACIWALQNFFS</sequence>
<name>A0A823A2E7_NELNU</name>
<organism evidence="1 2">
    <name type="scientific">Nelumbo nucifera</name>
    <name type="common">Sacred lotus</name>
    <dbReference type="NCBI Taxonomy" id="4432"/>
    <lineage>
        <taxon>Eukaryota</taxon>
        <taxon>Viridiplantae</taxon>
        <taxon>Streptophyta</taxon>
        <taxon>Embryophyta</taxon>
        <taxon>Tracheophyta</taxon>
        <taxon>Spermatophyta</taxon>
        <taxon>Magnoliopsida</taxon>
        <taxon>Proteales</taxon>
        <taxon>Nelumbonaceae</taxon>
        <taxon>Nelumbo</taxon>
    </lineage>
</organism>
<evidence type="ECO:0000313" key="1">
    <source>
        <dbReference type="EMBL" id="DAD49106.1"/>
    </source>
</evidence>
<protein>
    <submittedName>
        <fullName evidence="1">Uncharacterized protein</fullName>
    </submittedName>
</protein>
<proteinExistence type="predicted"/>
<reference evidence="1 2" key="1">
    <citation type="journal article" date="2020" name="Mol. Biol. Evol.">
        <title>Distinct Expression and Methylation Patterns for Genes with Different Fates following a Single Whole-Genome Duplication in Flowering Plants.</title>
        <authorList>
            <person name="Shi T."/>
            <person name="Rahmani R.S."/>
            <person name="Gugger P.F."/>
            <person name="Wang M."/>
            <person name="Li H."/>
            <person name="Zhang Y."/>
            <person name="Li Z."/>
            <person name="Wang Q."/>
            <person name="Van de Peer Y."/>
            <person name="Marchal K."/>
            <person name="Chen J."/>
        </authorList>
    </citation>
    <scope>NUCLEOTIDE SEQUENCE [LARGE SCALE GENOMIC DNA]</scope>
    <source>
        <tissue evidence="1">Leaf</tissue>
    </source>
</reference>
<dbReference type="Proteomes" id="UP000607653">
    <property type="component" value="Unassembled WGS sequence"/>
</dbReference>
<evidence type="ECO:0000313" key="2">
    <source>
        <dbReference type="Proteomes" id="UP000607653"/>
    </source>
</evidence>
<gene>
    <name evidence="1" type="ORF">HUJ06_019044</name>
</gene>
<accession>A0A823A2E7</accession>
<dbReference type="AlphaFoldDB" id="A0A823A2E7"/>
<dbReference type="EMBL" id="DUZY01000008">
    <property type="protein sequence ID" value="DAD49106.1"/>
    <property type="molecule type" value="Genomic_DNA"/>
</dbReference>
<comment type="caution">
    <text evidence="1">The sequence shown here is derived from an EMBL/GenBank/DDBJ whole genome shotgun (WGS) entry which is preliminary data.</text>
</comment>
<keyword evidence="2" id="KW-1185">Reference proteome</keyword>